<proteinExistence type="predicted"/>
<dbReference type="InterPro" id="IPR039556">
    <property type="entry name" value="ICL/PEPM"/>
</dbReference>
<name>A0AAW6T2A3_9MICO</name>
<evidence type="ECO:0000313" key="1">
    <source>
        <dbReference type="EMBL" id="MDI2097449.1"/>
    </source>
</evidence>
<dbReference type="AlphaFoldDB" id="A0AAW6T2A3"/>
<protein>
    <submittedName>
        <fullName evidence="1">Isocitrate lyase/PEP mutase family protein</fullName>
    </submittedName>
</protein>
<keyword evidence="1" id="KW-0456">Lyase</keyword>
<dbReference type="GO" id="GO:0016833">
    <property type="term" value="F:oxo-acid-lyase activity"/>
    <property type="evidence" value="ECO:0007669"/>
    <property type="project" value="UniProtKB-ARBA"/>
</dbReference>
<dbReference type="Gene3D" id="3.20.20.60">
    <property type="entry name" value="Phosphoenolpyruvate-binding domains"/>
    <property type="match status" value="1"/>
</dbReference>
<dbReference type="SUPFAM" id="SSF51621">
    <property type="entry name" value="Phosphoenolpyruvate/pyruvate domain"/>
    <property type="match status" value="1"/>
</dbReference>
<dbReference type="InterPro" id="IPR040442">
    <property type="entry name" value="Pyrv_kinase-like_dom_sf"/>
</dbReference>
<dbReference type="CDD" id="cd00377">
    <property type="entry name" value="ICL_PEPM"/>
    <property type="match status" value="1"/>
</dbReference>
<evidence type="ECO:0000313" key="2">
    <source>
        <dbReference type="Proteomes" id="UP001321506"/>
    </source>
</evidence>
<gene>
    <name evidence="1" type="ORF">QF206_00510</name>
</gene>
<reference evidence="1 2" key="1">
    <citation type="submission" date="2023-04" db="EMBL/GenBank/DDBJ databases">
        <title>Klugiella caeni sp. nov. isolated from the sludge of biochemical tank.</title>
        <authorList>
            <person name="Geng K."/>
        </authorList>
    </citation>
    <scope>NUCLEOTIDE SEQUENCE [LARGE SCALE GENOMIC DNA]</scope>
    <source>
        <strain evidence="1 2">YN-L-19</strain>
    </source>
</reference>
<dbReference type="InterPro" id="IPR018523">
    <property type="entry name" value="Isocitrate_lyase_ph_CS"/>
</dbReference>
<dbReference type="Pfam" id="PF13714">
    <property type="entry name" value="PEP_mutase"/>
    <property type="match status" value="1"/>
</dbReference>
<dbReference type="EMBL" id="JASATX010000001">
    <property type="protein sequence ID" value="MDI2097449.1"/>
    <property type="molecule type" value="Genomic_DNA"/>
</dbReference>
<dbReference type="RefSeq" id="WP_281487244.1">
    <property type="nucleotide sequence ID" value="NZ_CP159582.1"/>
</dbReference>
<dbReference type="PANTHER" id="PTHR42905:SF2">
    <property type="entry name" value="PHOSPHOENOLPYRUVATE CARBOXYLASE FAMILY PROTEIN"/>
    <property type="match status" value="1"/>
</dbReference>
<dbReference type="InterPro" id="IPR015813">
    <property type="entry name" value="Pyrv/PenolPyrv_kinase-like_dom"/>
</dbReference>
<dbReference type="Proteomes" id="UP001321506">
    <property type="component" value="Unassembled WGS sequence"/>
</dbReference>
<comment type="caution">
    <text evidence="1">The sequence shown here is derived from an EMBL/GenBank/DDBJ whole genome shotgun (WGS) entry which is preliminary data.</text>
</comment>
<organism evidence="1 2">
    <name type="scientific">Ruicaihuangia caeni</name>
    <dbReference type="NCBI Taxonomy" id="3042517"/>
    <lineage>
        <taxon>Bacteria</taxon>
        <taxon>Bacillati</taxon>
        <taxon>Actinomycetota</taxon>
        <taxon>Actinomycetes</taxon>
        <taxon>Micrococcales</taxon>
        <taxon>Microbacteriaceae</taxon>
        <taxon>Ruicaihuangia</taxon>
    </lineage>
</organism>
<sequence>MTPAQRLRELIATGEPIAAPGAAEPLTARLVEQAGFPAVYMTGFGATAIRLGTPDIGLLTQTEMSDHARNMTRAVGIPVIADADNGYGGPSNIERTVHEYIQAGVAALHLEDQSSPKRCGHMAGIRLLDSGSSVRRIAAAVEARGSDELVIIARTDALGVSGMLDAIERASMYRDSGADMVFIDGVKRIAEVEEIAKRVEGPKVLPIVAGAETERLTLDDARELGFSIVLYALDALFAATKAAAETLAAMRQAGRSVRDERALGYEEFQRMVGIEHHQDLDHRFGG</sequence>
<accession>A0AAW6T2A3</accession>
<keyword evidence="2" id="KW-1185">Reference proteome</keyword>
<dbReference type="PANTHER" id="PTHR42905">
    <property type="entry name" value="PHOSPHOENOLPYRUVATE CARBOXYLASE"/>
    <property type="match status" value="1"/>
</dbReference>
<dbReference type="PROSITE" id="PS00161">
    <property type="entry name" value="ISOCITRATE_LYASE"/>
    <property type="match status" value="1"/>
</dbReference>